<dbReference type="EMBL" id="MT141511">
    <property type="protein sequence ID" value="QJA64014.1"/>
    <property type="molecule type" value="Genomic_DNA"/>
</dbReference>
<accession>A0A6M3J308</accession>
<protein>
    <submittedName>
        <fullName evidence="1">Putative ASCH domain-containing protein</fullName>
    </submittedName>
</protein>
<dbReference type="AlphaFoldDB" id="A0A6M3J308"/>
<name>A0A6M3J308_9ZZZZ</name>
<dbReference type="EMBL" id="MT142503">
    <property type="protein sequence ID" value="QJA83117.1"/>
    <property type="molecule type" value="Genomic_DNA"/>
</dbReference>
<evidence type="ECO:0000313" key="2">
    <source>
        <dbReference type="EMBL" id="QJA83117.1"/>
    </source>
</evidence>
<sequence>MKALSIRQPWAWLICKGFKNIENRDWHIHLPPLLNYPAKMKRIYVHASTSKAEMTKGTLAWILKCLNNQQASELMLAYERLTYGAIIGEVDITGCTEKSDSPWFIGKYGFTLANPVLYERPIPCKGKLGFFEPGINLGGIA</sequence>
<reference evidence="1" key="1">
    <citation type="submission" date="2020-03" db="EMBL/GenBank/DDBJ databases">
        <title>The deep terrestrial virosphere.</title>
        <authorList>
            <person name="Holmfeldt K."/>
            <person name="Nilsson E."/>
            <person name="Simone D."/>
            <person name="Lopez-Fernandez M."/>
            <person name="Wu X."/>
            <person name="de Brujin I."/>
            <person name="Lundin D."/>
            <person name="Andersson A."/>
            <person name="Bertilsson S."/>
            <person name="Dopson M."/>
        </authorList>
    </citation>
    <scope>NUCLEOTIDE SEQUENCE</scope>
    <source>
        <strain evidence="2">MM415A00315</strain>
        <strain evidence="1">MM415B00552</strain>
    </source>
</reference>
<dbReference type="SUPFAM" id="SSF88697">
    <property type="entry name" value="PUA domain-like"/>
    <property type="match status" value="1"/>
</dbReference>
<dbReference type="Gene3D" id="2.30.130.30">
    <property type="entry name" value="Hypothetical protein"/>
    <property type="match status" value="1"/>
</dbReference>
<dbReference type="InterPro" id="IPR015947">
    <property type="entry name" value="PUA-like_sf"/>
</dbReference>
<organism evidence="1">
    <name type="scientific">viral metagenome</name>
    <dbReference type="NCBI Taxonomy" id="1070528"/>
    <lineage>
        <taxon>unclassified sequences</taxon>
        <taxon>metagenomes</taxon>
        <taxon>organismal metagenomes</taxon>
    </lineage>
</organism>
<evidence type="ECO:0000313" key="1">
    <source>
        <dbReference type="EMBL" id="QJA64014.1"/>
    </source>
</evidence>
<proteinExistence type="predicted"/>
<gene>
    <name evidence="2" type="ORF">MM415A00315_0042</name>
    <name evidence="1" type="ORF">MM415B00552_0004</name>
</gene>